<dbReference type="RefSeq" id="XP_013896314.1">
    <property type="nucleotide sequence ID" value="XM_014040860.1"/>
</dbReference>
<dbReference type="AlphaFoldDB" id="A0A0D2M0W7"/>
<protein>
    <submittedName>
        <fullName evidence="1">Uncharacterized protein</fullName>
    </submittedName>
</protein>
<keyword evidence="2" id="KW-1185">Reference proteome</keyword>
<organism evidence="1 2">
    <name type="scientific">Monoraphidium neglectum</name>
    <dbReference type="NCBI Taxonomy" id="145388"/>
    <lineage>
        <taxon>Eukaryota</taxon>
        <taxon>Viridiplantae</taxon>
        <taxon>Chlorophyta</taxon>
        <taxon>core chlorophytes</taxon>
        <taxon>Chlorophyceae</taxon>
        <taxon>CS clade</taxon>
        <taxon>Sphaeropleales</taxon>
        <taxon>Selenastraceae</taxon>
        <taxon>Monoraphidium</taxon>
    </lineage>
</organism>
<dbReference type="Proteomes" id="UP000054498">
    <property type="component" value="Unassembled WGS sequence"/>
</dbReference>
<proteinExistence type="predicted"/>
<dbReference type="GeneID" id="25727856"/>
<dbReference type="EMBL" id="KK102631">
    <property type="protein sequence ID" value="KIY97294.1"/>
    <property type="molecule type" value="Genomic_DNA"/>
</dbReference>
<sequence>VLSERIAAACSDEAMSARAKEVALSIMRDWRGVAQAADAVLAARSPWDDLRAAGAI</sequence>
<gene>
    <name evidence="1" type="ORF">MNEG_10670</name>
</gene>
<evidence type="ECO:0000313" key="2">
    <source>
        <dbReference type="Proteomes" id="UP000054498"/>
    </source>
</evidence>
<reference evidence="1 2" key="1">
    <citation type="journal article" date="2013" name="BMC Genomics">
        <title>Reconstruction of the lipid metabolism for the microalga Monoraphidium neglectum from its genome sequence reveals characteristics suitable for biofuel production.</title>
        <authorList>
            <person name="Bogen C."/>
            <person name="Al-Dilaimi A."/>
            <person name="Albersmeier A."/>
            <person name="Wichmann J."/>
            <person name="Grundmann M."/>
            <person name="Rupp O."/>
            <person name="Lauersen K.J."/>
            <person name="Blifernez-Klassen O."/>
            <person name="Kalinowski J."/>
            <person name="Goesmann A."/>
            <person name="Mussgnug J.H."/>
            <person name="Kruse O."/>
        </authorList>
    </citation>
    <scope>NUCLEOTIDE SEQUENCE [LARGE SCALE GENOMIC DNA]</scope>
    <source>
        <strain evidence="1 2">SAG 48.87</strain>
    </source>
</reference>
<feature type="non-terminal residue" evidence="1">
    <location>
        <position position="1"/>
    </location>
</feature>
<accession>A0A0D2M0W7</accession>
<name>A0A0D2M0W7_9CHLO</name>
<evidence type="ECO:0000313" key="1">
    <source>
        <dbReference type="EMBL" id="KIY97294.1"/>
    </source>
</evidence>
<dbReference type="KEGG" id="mng:MNEG_10670"/>